<evidence type="ECO:0000256" key="1">
    <source>
        <dbReference type="ARBA" id="ARBA00004651"/>
    </source>
</evidence>
<feature type="transmembrane region" description="Helical" evidence="6">
    <location>
        <begin position="9"/>
        <end position="29"/>
    </location>
</feature>
<name>A0A267MMY2_9FIRM</name>
<evidence type="ECO:0000259" key="7">
    <source>
        <dbReference type="Pfam" id="PF02743"/>
    </source>
</evidence>
<accession>A0A267MMY2</accession>
<dbReference type="EMBL" id="NIBG01000001">
    <property type="protein sequence ID" value="PAB60939.1"/>
    <property type="molecule type" value="Genomic_DNA"/>
</dbReference>
<sequence>MLEKINKKFVYGLIVILAAVTAFGTSFFYKSISEEQILDTTTKTLYTIGKDQENRILEFYDNVLYNLNLIAQGYSISGMKCDNVNRIIEYINFKNRDIFIDIYVIDNDLNLIYGNNYAQENFEDNECIKRALDGELTFGQILKIKNTIYTDVAIPVYRDKKAIGAIYAKVDLTYLNDIMANSKLIGEDAESFMLDNEGIFVTESRFIPNAVGKQSANIGKIKSSIDYSNKIPYKNYRDEEVYGIYFTIPYNELTLVLEHSNLNMNEKHKEQIEKIGQLAALIEVLVLAISKVVYEKLYKNE</sequence>
<evidence type="ECO:0000256" key="5">
    <source>
        <dbReference type="ARBA" id="ARBA00023136"/>
    </source>
</evidence>
<evidence type="ECO:0000256" key="4">
    <source>
        <dbReference type="ARBA" id="ARBA00022989"/>
    </source>
</evidence>
<dbReference type="Gene3D" id="3.30.450.20">
    <property type="entry name" value="PAS domain"/>
    <property type="match status" value="1"/>
</dbReference>
<protein>
    <recommendedName>
        <fullName evidence="7">Cache domain-containing protein</fullName>
    </recommendedName>
</protein>
<dbReference type="InterPro" id="IPR033479">
    <property type="entry name" value="dCache_1"/>
</dbReference>
<keyword evidence="9" id="KW-1185">Reference proteome</keyword>
<comment type="subcellular location">
    <subcellularLocation>
        <location evidence="1">Cell membrane</location>
        <topology evidence="1">Multi-pass membrane protein</topology>
    </subcellularLocation>
</comment>
<keyword evidence="2" id="KW-1003">Cell membrane</keyword>
<gene>
    <name evidence="8" type="ORF">CCE28_00465</name>
</gene>
<evidence type="ECO:0000256" key="6">
    <source>
        <dbReference type="SAM" id="Phobius"/>
    </source>
</evidence>
<dbReference type="AlphaFoldDB" id="A0A267MMY2"/>
<feature type="domain" description="Cache" evidence="7">
    <location>
        <begin position="37"/>
        <end position="257"/>
    </location>
</feature>
<organism evidence="8 9">
    <name type="scientific">Anaeromicrobium sediminis</name>
    <dbReference type="NCBI Taxonomy" id="1478221"/>
    <lineage>
        <taxon>Bacteria</taxon>
        <taxon>Bacillati</taxon>
        <taxon>Bacillota</taxon>
        <taxon>Clostridia</taxon>
        <taxon>Peptostreptococcales</taxon>
        <taxon>Thermotaleaceae</taxon>
        <taxon>Anaeromicrobium</taxon>
    </lineage>
</organism>
<dbReference type="SUPFAM" id="SSF103190">
    <property type="entry name" value="Sensory domain-like"/>
    <property type="match status" value="1"/>
</dbReference>
<evidence type="ECO:0000256" key="2">
    <source>
        <dbReference type="ARBA" id="ARBA00022475"/>
    </source>
</evidence>
<reference evidence="8 9" key="1">
    <citation type="submission" date="2017-06" db="EMBL/GenBank/DDBJ databases">
        <title>Draft genome sequence of anaerobic fermentative bacterium Anaeromicrobium sediminis DY2726D isolated from West Pacific Ocean sediments.</title>
        <authorList>
            <person name="Zeng X."/>
        </authorList>
    </citation>
    <scope>NUCLEOTIDE SEQUENCE [LARGE SCALE GENOMIC DNA]</scope>
    <source>
        <strain evidence="8 9">DY2726D</strain>
    </source>
</reference>
<proteinExistence type="predicted"/>
<dbReference type="RefSeq" id="WP_095129869.1">
    <property type="nucleotide sequence ID" value="NZ_NIBG01000001.1"/>
</dbReference>
<keyword evidence="4 6" id="KW-1133">Transmembrane helix</keyword>
<comment type="caution">
    <text evidence="8">The sequence shown here is derived from an EMBL/GenBank/DDBJ whole genome shotgun (WGS) entry which is preliminary data.</text>
</comment>
<keyword evidence="3 6" id="KW-0812">Transmembrane</keyword>
<evidence type="ECO:0000313" key="8">
    <source>
        <dbReference type="EMBL" id="PAB60939.1"/>
    </source>
</evidence>
<dbReference type="GO" id="GO:0005886">
    <property type="term" value="C:plasma membrane"/>
    <property type="evidence" value="ECO:0007669"/>
    <property type="project" value="UniProtKB-SubCell"/>
</dbReference>
<dbReference type="Proteomes" id="UP000216024">
    <property type="component" value="Unassembled WGS sequence"/>
</dbReference>
<dbReference type="OrthoDB" id="1910798at2"/>
<dbReference type="InterPro" id="IPR029151">
    <property type="entry name" value="Sensor-like_sf"/>
</dbReference>
<evidence type="ECO:0000313" key="9">
    <source>
        <dbReference type="Proteomes" id="UP000216024"/>
    </source>
</evidence>
<keyword evidence="5 6" id="KW-0472">Membrane</keyword>
<evidence type="ECO:0000256" key="3">
    <source>
        <dbReference type="ARBA" id="ARBA00022692"/>
    </source>
</evidence>
<dbReference type="Pfam" id="PF02743">
    <property type="entry name" value="dCache_1"/>
    <property type="match status" value="1"/>
</dbReference>